<proteinExistence type="predicted"/>
<dbReference type="EMBL" id="KZ824591">
    <property type="protein sequence ID" value="RAK83413.1"/>
    <property type="molecule type" value="Genomic_DNA"/>
</dbReference>
<evidence type="ECO:0000313" key="2">
    <source>
        <dbReference type="Proteomes" id="UP000249748"/>
    </source>
</evidence>
<name>A0ACD1HZL5_9EURO</name>
<evidence type="ECO:0000313" key="1">
    <source>
        <dbReference type="EMBL" id="RAK83413.1"/>
    </source>
</evidence>
<reference evidence="1" key="1">
    <citation type="submission" date="2018-02" db="EMBL/GenBank/DDBJ databases">
        <title>The genomes of Aspergillus section Nigri reveals drivers in fungal speciation.</title>
        <authorList>
            <consortium name="DOE Joint Genome Institute"/>
            <person name="Vesth T.C."/>
            <person name="Nybo J."/>
            <person name="Theobald S."/>
            <person name="Brandl J."/>
            <person name="Frisvad J.C."/>
            <person name="Nielsen K.F."/>
            <person name="Lyhne E.K."/>
            <person name="Kogle M.E."/>
            <person name="Kuo A."/>
            <person name="Riley R."/>
            <person name="Clum A."/>
            <person name="Nolan M."/>
            <person name="Lipzen A."/>
            <person name="Salamov A."/>
            <person name="Henrissat B."/>
            <person name="Wiebenga A."/>
            <person name="De vries R.P."/>
            <person name="Grigoriev I.V."/>
            <person name="Mortensen U.H."/>
            <person name="Andersen M.R."/>
            <person name="Baker S.E."/>
        </authorList>
    </citation>
    <scope>NUCLEOTIDE SEQUENCE</scope>
    <source>
        <strain evidence="1">CBS 115574</strain>
    </source>
</reference>
<accession>A0ACD1HZL5</accession>
<gene>
    <name evidence="1" type="ORF">BO79DRAFT_233382</name>
</gene>
<sequence>MSAREFQELGRPEAGGRAFEKRYGDGMNELASRAAFAWLLARRIPMVRVLRYVPDRADKCTQKHGWVSRLAVAWGGTILGKPTRLAYQQPTEVPSHSTVDNNPRGTTLSGPGSCHGASYDGDRLRKHKGGVDDEPITGAKIVNGHGSAPIMSLPVACSLQGPMARHHYLTFIVLPALIRRLLQMHGHESCPGHSFNTENHAETTGTDVVAAGMLFRLVMGGDAYPDVGPLPTLAPNFRDPGVSCARSMALHTDRCMLMRNLRAKARQPAILSSLPPRTLIMVRLLFPSDCIQQTTQVEGTRTAVLLWFIN</sequence>
<organism evidence="1 2">
    <name type="scientific">Aspergillus costaricaensis CBS 115574</name>
    <dbReference type="NCBI Taxonomy" id="1448317"/>
    <lineage>
        <taxon>Eukaryota</taxon>
        <taxon>Fungi</taxon>
        <taxon>Dikarya</taxon>
        <taxon>Ascomycota</taxon>
        <taxon>Pezizomycotina</taxon>
        <taxon>Eurotiomycetes</taxon>
        <taxon>Eurotiomycetidae</taxon>
        <taxon>Eurotiales</taxon>
        <taxon>Aspergillaceae</taxon>
        <taxon>Aspergillus</taxon>
        <taxon>Aspergillus subgen. Circumdati</taxon>
    </lineage>
</organism>
<dbReference type="Proteomes" id="UP000249748">
    <property type="component" value="Unassembled WGS sequence"/>
</dbReference>
<protein>
    <submittedName>
        <fullName evidence="1">Uncharacterized protein</fullName>
    </submittedName>
</protein>
<keyword evidence="2" id="KW-1185">Reference proteome</keyword>